<protein>
    <recommendedName>
        <fullName evidence="2 8">Ribosome biogenesis GTPase A</fullName>
    </recommendedName>
</protein>
<evidence type="ECO:0000256" key="4">
    <source>
        <dbReference type="ARBA" id="ARBA00022741"/>
    </source>
</evidence>
<dbReference type="GO" id="GO:0003723">
    <property type="term" value="F:RNA binding"/>
    <property type="evidence" value="ECO:0007669"/>
    <property type="project" value="UniProtKB-KW"/>
</dbReference>
<dbReference type="InterPro" id="IPR027417">
    <property type="entry name" value="P-loop_NTPase"/>
</dbReference>
<keyword evidence="4 8" id="KW-0547">Nucleotide-binding</keyword>
<evidence type="ECO:0000313" key="11">
    <source>
        <dbReference type="EMBL" id="ARN75802.1"/>
    </source>
</evidence>
<dbReference type="KEGG" id="osg:BST96_17825"/>
<dbReference type="PROSITE" id="PS51721">
    <property type="entry name" value="G_CP"/>
    <property type="match status" value="1"/>
</dbReference>
<dbReference type="Proteomes" id="UP000193450">
    <property type="component" value="Chromosome"/>
</dbReference>
<gene>
    <name evidence="11" type="ORF">BST96_17825</name>
</gene>
<keyword evidence="5" id="KW-0378">Hydrolase</keyword>
<dbReference type="InterPro" id="IPR016478">
    <property type="entry name" value="GTPase_MTG1"/>
</dbReference>
<dbReference type="InterPro" id="IPR006073">
    <property type="entry name" value="GTP-bd"/>
</dbReference>
<keyword evidence="3 8" id="KW-0963">Cytoplasm</keyword>
<dbReference type="EMBL" id="CP019343">
    <property type="protein sequence ID" value="ARN75802.1"/>
    <property type="molecule type" value="Genomic_DNA"/>
</dbReference>
<evidence type="ECO:0000256" key="9">
    <source>
        <dbReference type="PIRSR" id="PIRSR006230-1"/>
    </source>
</evidence>
<dbReference type="InterPro" id="IPR030378">
    <property type="entry name" value="G_CP_dom"/>
</dbReference>
<evidence type="ECO:0000256" key="5">
    <source>
        <dbReference type="ARBA" id="ARBA00022801"/>
    </source>
</evidence>
<evidence type="ECO:0000256" key="1">
    <source>
        <dbReference type="ARBA" id="ARBA00004496"/>
    </source>
</evidence>
<sequence length="307" mass="34494">MSIQWFPGHMNKARKQVEEILPQIHLIIEVLDARIPFSSENPMIAKLRGDKPCIKVLTKSDLADPALTKQWITYLDQKQGVKALALTTQQPEKTQSLIDLCRKILPERDKGHNDIHVMIMGIPNVGKSTLINTLAGKTIAKTGNEPAVTKGQQRINLRNGIMLFDTPGMLWPKVESEQGSYRLATTGAIKDTAMSYDDVAFFAADFLLKHYPELLKKRYQLDNLPDTELEFLEIIGKKRGCLRSGGKVDLEKISTILLHELRAGTLGRITLETPEQTERETVIVEQQIEARAAKKAARKKNRKKGGH</sequence>
<evidence type="ECO:0000256" key="7">
    <source>
        <dbReference type="ARBA" id="ARBA00023134"/>
    </source>
</evidence>
<evidence type="ECO:0000313" key="12">
    <source>
        <dbReference type="Proteomes" id="UP000193450"/>
    </source>
</evidence>
<dbReference type="CDD" id="cd01856">
    <property type="entry name" value="YlqF"/>
    <property type="match status" value="1"/>
</dbReference>
<dbReference type="NCBIfam" id="TIGR03596">
    <property type="entry name" value="GTPase_YlqF"/>
    <property type="match status" value="1"/>
</dbReference>
<comment type="similarity">
    <text evidence="8">Belongs to the TRAFAC class YlqF/YawG GTPase family. MTG1 subfamily.</text>
</comment>
<feature type="binding site" evidence="9">
    <location>
        <position position="168"/>
    </location>
    <ligand>
        <name>GTP</name>
        <dbReference type="ChEBI" id="CHEBI:37565"/>
    </ligand>
</feature>
<dbReference type="Pfam" id="PF01926">
    <property type="entry name" value="MMR_HSR1"/>
    <property type="match status" value="1"/>
</dbReference>
<dbReference type="GO" id="GO:0005737">
    <property type="term" value="C:cytoplasm"/>
    <property type="evidence" value="ECO:0007669"/>
    <property type="project" value="UniProtKB-SubCell"/>
</dbReference>
<dbReference type="PANTHER" id="PTHR45782">
    <property type="entry name" value="MITOCHONDRIAL RIBOSOME-ASSOCIATED GTPASE 1"/>
    <property type="match status" value="1"/>
</dbReference>
<dbReference type="InterPro" id="IPR019991">
    <property type="entry name" value="GTP-bd_ribosome_bgen"/>
</dbReference>
<evidence type="ECO:0000256" key="6">
    <source>
        <dbReference type="ARBA" id="ARBA00022884"/>
    </source>
</evidence>
<feature type="binding site" evidence="9">
    <location>
        <begin position="124"/>
        <end position="129"/>
    </location>
    <ligand>
        <name>GTP</name>
        <dbReference type="ChEBI" id="CHEBI:37565"/>
    </ligand>
</feature>
<accession>A0A1X9NHC4</accession>
<dbReference type="GO" id="GO:0006412">
    <property type="term" value="P:translation"/>
    <property type="evidence" value="ECO:0007669"/>
    <property type="project" value="TreeGrafter"/>
</dbReference>
<dbReference type="FunFam" id="3.40.50.300:FF:000590">
    <property type="entry name" value="Ribosome biogenesis GTPase A"/>
    <property type="match status" value="1"/>
</dbReference>
<dbReference type="FunFam" id="1.10.1580.10:FF:000003">
    <property type="entry name" value="Ribosome biogenesis GTPase A"/>
    <property type="match status" value="1"/>
</dbReference>
<dbReference type="STRING" id="716816.BST96_17825"/>
<dbReference type="InterPro" id="IPR023179">
    <property type="entry name" value="GTP-bd_ortho_bundle_sf"/>
</dbReference>
<dbReference type="SUPFAM" id="SSF52540">
    <property type="entry name" value="P-loop containing nucleoside triphosphate hydrolases"/>
    <property type="match status" value="1"/>
</dbReference>
<dbReference type="RefSeq" id="WP_085759993.1">
    <property type="nucleotide sequence ID" value="NZ_CP019343.1"/>
</dbReference>
<evidence type="ECO:0000256" key="8">
    <source>
        <dbReference type="PIRNR" id="PIRNR006230"/>
    </source>
</evidence>
<dbReference type="AlphaFoldDB" id="A0A1X9NHC4"/>
<comment type="subcellular location">
    <subcellularLocation>
        <location evidence="1 8">Cytoplasm</location>
    </subcellularLocation>
</comment>
<dbReference type="Gene3D" id="1.10.1580.10">
    <property type="match status" value="1"/>
</dbReference>
<dbReference type="PIRSF" id="PIRSF006230">
    <property type="entry name" value="MG442"/>
    <property type="match status" value="1"/>
</dbReference>
<keyword evidence="7 8" id="KW-0342">GTP-binding</keyword>
<dbReference type="GO" id="GO:0005525">
    <property type="term" value="F:GTP binding"/>
    <property type="evidence" value="ECO:0007669"/>
    <property type="project" value="UniProtKB-KW"/>
</dbReference>
<dbReference type="OrthoDB" id="9779790at2"/>
<name>A0A1X9NHC4_9GAMM</name>
<comment type="function">
    <text evidence="8">Required for a late step of 50S ribosomal subunit assembly. Has GTPase activity.</text>
</comment>
<evidence type="ECO:0000259" key="10">
    <source>
        <dbReference type="PROSITE" id="PS51721"/>
    </source>
</evidence>
<dbReference type="PANTHER" id="PTHR45782:SF4">
    <property type="entry name" value="MITOCHONDRIAL RIBOSOME-ASSOCIATED GTPASE 1"/>
    <property type="match status" value="1"/>
</dbReference>
<evidence type="ECO:0000256" key="3">
    <source>
        <dbReference type="ARBA" id="ARBA00022490"/>
    </source>
</evidence>
<proteinExistence type="inferred from homology"/>
<evidence type="ECO:0000256" key="2">
    <source>
        <dbReference type="ARBA" id="ARBA00014898"/>
    </source>
</evidence>
<dbReference type="Gene3D" id="3.40.50.300">
    <property type="entry name" value="P-loop containing nucleotide triphosphate hydrolases"/>
    <property type="match status" value="1"/>
</dbReference>
<organism evidence="11 12">
    <name type="scientific">Oceanicoccus sagamiensis</name>
    <dbReference type="NCBI Taxonomy" id="716816"/>
    <lineage>
        <taxon>Bacteria</taxon>
        <taxon>Pseudomonadati</taxon>
        <taxon>Pseudomonadota</taxon>
        <taxon>Gammaproteobacteria</taxon>
        <taxon>Cellvibrionales</taxon>
        <taxon>Spongiibacteraceae</taxon>
        <taxon>Oceanicoccus</taxon>
    </lineage>
</organism>
<keyword evidence="12" id="KW-1185">Reference proteome</keyword>
<keyword evidence="6" id="KW-0694">RNA-binding</keyword>
<feature type="domain" description="CP-type G" evidence="10">
    <location>
        <begin position="14"/>
        <end position="172"/>
    </location>
</feature>
<dbReference type="GO" id="GO:0003924">
    <property type="term" value="F:GTPase activity"/>
    <property type="evidence" value="ECO:0007669"/>
    <property type="project" value="TreeGrafter"/>
</dbReference>
<reference evidence="11 12" key="1">
    <citation type="submission" date="2016-11" db="EMBL/GenBank/DDBJ databases">
        <title>Trade-off between light-utilization and light-protection in marine flavobacteria.</title>
        <authorList>
            <person name="Kumagai Y."/>
        </authorList>
    </citation>
    <scope>NUCLEOTIDE SEQUENCE [LARGE SCALE GENOMIC DNA]</scope>
    <source>
        <strain evidence="11 12">NBRC 107125</strain>
    </source>
</reference>